<accession>Q0HWW6</accession>
<dbReference type="AlphaFoldDB" id="Q0HWW6"/>
<dbReference type="InterPro" id="IPR001451">
    <property type="entry name" value="Hexapep"/>
</dbReference>
<evidence type="ECO:0000256" key="2">
    <source>
        <dbReference type="ARBA" id="ARBA00022679"/>
    </source>
</evidence>
<comment type="similarity">
    <text evidence="1">Belongs to the transferase hexapeptide repeat family.</text>
</comment>
<dbReference type="Pfam" id="PF00132">
    <property type="entry name" value="Hexapep"/>
    <property type="match status" value="1"/>
</dbReference>
<dbReference type="GO" id="GO:0005829">
    <property type="term" value="C:cytosol"/>
    <property type="evidence" value="ECO:0007669"/>
    <property type="project" value="TreeGrafter"/>
</dbReference>
<dbReference type="InterPro" id="IPR051159">
    <property type="entry name" value="Hexapeptide_acetyltransf"/>
</dbReference>
<dbReference type="SUPFAM" id="SSF51161">
    <property type="entry name" value="Trimeric LpxA-like enzymes"/>
    <property type="match status" value="1"/>
</dbReference>
<reference evidence="3" key="1">
    <citation type="submission" date="2006-08" db="EMBL/GenBank/DDBJ databases">
        <title>Complete sequence of Chromosome1 of Shewanella sp. MR-7.</title>
        <authorList>
            <consortium name="US DOE Joint Genome Institute"/>
            <person name="Copeland A."/>
            <person name="Lucas S."/>
            <person name="Lapidus A."/>
            <person name="Barry K."/>
            <person name="Detter J.C."/>
            <person name="Glavina del Rio T."/>
            <person name="Hammon N."/>
            <person name="Israni S."/>
            <person name="Dalin E."/>
            <person name="Tice H."/>
            <person name="Pitluck S."/>
            <person name="Kiss H."/>
            <person name="Brettin T."/>
            <person name="Bruce D."/>
            <person name="Han C."/>
            <person name="Tapia R."/>
            <person name="Gilna P."/>
            <person name="Schmutz J."/>
            <person name="Larimer F."/>
            <person name="Land M."/>
            <person name="Hauser L."/>
            <person name="Kyrpides N."/>
            <person name="Mikhailova N."/>
            <person name="Nealson K."/>
            <person name="Konstantinidis K."/>
            <person name="Klappenbach J."/>
            <person name="Tiedje J."/>
            <person name="Richardson P."/>
        </authorList>
    </citation>
    <scope>NUCLEOTIDE SEQUENCE</scope>
    <source>
        <strain evidence="3">MR-7</strain>
    </source>
</reference>
<dbReference type="PANTHER" id="PTHR23416">
    <property type="entry name" value="SIALIC ACID SYNTHASE-RELATED"/>
    <property type="match status" value="1"/>
</dbReference>
<gene>
    <name evidence="3" type="ordered locus">Shewmr7_1390</name>
</gene>
<protein>
    <submittedName>
        <fullName evidence="3">Transferase hexapeptide repeat containing protein</fullName>
    </submittedName>
</protein>
<keyword evidence="2 3" id="KW-0808">Transferase</keyword>
<evidence type="ECO:0000256" key="1">
    <source>
        <dbReference type="ARBA" id="ARBA00007274"/>
    </source>
</evidence>
<dbReference type="GO" id="GO:0008374">
    <property type="term" value="F:O-acyltransferase activity"/>
    <property type="evidence" value="ECO:0007669"/>
    <property type="project" value="TreeGrafter"/>
</dbReference>
<dbReference type="InterPro" id="IPR011004">
    <property type="entry name" value="Trimer_LpxA-like_sf"/>
</dbReference>
<organism evidence="3">
    <name type="scientific">Shewanella sp. (strain MR-7)</name>
    <dbReference type="NCBI Taxonomy" id="60481"/>
    <lineage>
        <taxon>Bacteria</taxon>
        <taxon>Pseudomonadati</taxon>
        <taxon>Pseudomonadota</taxon>
        <taxon>Gammaproteobacteria</taxon>
        <taxon>Alteromonadales</taxon>
        <taxon>Shewanellaceae</taxon>
        <taxon>Shewanella</taxon>
    </lineage>
</organism>
<dbReference type="HOGENOM" id="CLU_051638_7_3_6"/>
<evidence type="ECO:0000313" key="3">
    <source>
        <dbReference type="EMBL" id="ABI42389.1"/>
    </source>
</evidence>
<dbReference type="CDD" id="cd04647">
    <property type="entry name" value="LbH_MAT_like"/>
    <property type="match status" value="1"/>
</dbReference>
<dbReference type="KEGG" id="shm:Shewmr7_1390"/>
<proteinExistence type="inferred from homology"/>
<dbReference type="PANTHER" id="PTHR23416:SF23">
    <property type="entry name" value="ACETYLTRANSFERASE C18B11.09C-RELATED"/>
    <property type="match status" value="1"/>
</dbReference>
<sequence>MKMNNFFRLLIKWLGFFIPDGPYGDKYRGMLYKPFLKKCGENFKVASQAFIFNPNGLSVGSNVYIGFNTYIGQGVITLEDEVLIGNCVSLTASNHTKKGSSYRFGGYEAKDIIVKRGAWLAGNCSIMAGVTIGEGALVAAGAVVTKDVPANLTVGGVPAKVIK</sequence>
<dbReference type="Gene3D" id="2.160.10.10">
    <property type="entry name" value="Hexapeptide repeat proteins"/>
    <property type="match status" value="1"/>
</dbReference>
<name>Q0HWW6_SHESR</name>
<dbReference type="EMBL" id="CP000444">
    <property type="protein sequence ID" value="ABI42389.1"/>
    <property type="molecule type" value="Genomic_DNA"/>
</dbReference>
<dbReference type="Pfam" id="PF14602">
    <property type="entry name" value="Hexapep_2"/>
    <property type="match status" value="1"/>
</dbReference>